<name>A0A1M3L6H3_9BACT</name>
<dbReference type="InterPro" id="IPR016181">
    <property type="entry name" value="Acyl_CoA_acyltransferase"/>
</dbReference>
<evidence type="ECO:0000259" key="1">
    <source>
        <dbReference type="PROSITE" id="PS51186"/>
    </source>
</evidence>
<dbReference type="STRING" id="1895771.BGO89_00770"/>
<dbReference type="Proteomes" id="UP000184233">
    <property type="component" value="Unassembled WGS sequence"/>
</dbReference>
<dbReference type="SUPFAM" id="SSF55729">
    <property type="entry name" value="Acyl-CoA N-acyltransferases (Nat)"/>
    <property type="match status" value="1"/>
</dbReference>
<dbReference type="EMBL" id="MKVH01000002">
    <property type="protein sequence ID" value="OJX61160.1"/>
    <property type="molecule type" value="Genomic_DNA"/>
</dbReference>
<dbReference type="PROSITE" id="PS51186">
    <property type="entry name" value="GNAT"/>
    <property type="match status" value="1"/>
</dbReference>
<comment type="caution">
    <text evidence="2">The sequence shown here is derived from an EMBL/GenBank/DDBJ whole genome shotgun (WGS) entry which is preliminary data.</text>
</comment>
<feature type="domain" description="N-acetyltransferase" evidence="1">
    <location>
        <begin position="1"/>
        <end position="134"/>
    </location>
</feature>
<dbReference type="CDD" id="cd04301">
    <property type="entry name" value="NAT_SF"/>
    <property type="match status" value="1"/>
</dbReference>
<dbReference type="Pfam" id="PF00583">
    <property type="entry name" value="Acetyltransf_1"/>
    <property type="match status" value="1"/>
</dbReference>
<dbReference type="InterPro" id="IPR000182">
    <property type="entry name" value="GNAT_dom"/>
</dbReference>
<dbReference type="GO" id="GO:0016747">
    <property type="term" value="F:acyltransferase activity, transferring groups other than amino-acyl groups"/>
    <property type="evidence" value="ECO:0007669"/>
    <property type="project" value="InterPro"/>
</dbReference>
<reference evidence="2 3" key="1">
    <citation type="submission" date="2016-09" db="EMBL/GenBank/DDBJ databases">
        <title>Genome-resolved meta-omics ties microbial dynamics to process performance in biotechnology for thiocyanate degradation.</title>
        <authorList>
            <person name="Kantor R.S."/>
            <person name="Huddy R.J."/>
            <person name="Iyer R."/>
            <person name="Thomas B.C."/>
            <person name="Brown C.T."/>
            <person name="Anantharaman K."/>
            <person name="Tringe S."/>
            <person name="Hettich R.L."/>
            <person name="Harrison S.T."/>
            <person name="Banfield J.F."/>
        </authorList>
    </citation>
    <scope>NUCLEOTIDE SEQUENCE [LARGE SCALE GENOMIC DNA]</scope>
    <source>
        <strain evidence="2">59-99</strain>
    </source>
</reference>
<evidence type="ECO:0000313" key="2">
    <source>
        <dbReference type="EMBL" id="OJX61160.1"/>
    </source>
</evidence>
<dbReference type="Gene3D" id="3.40.630.30">
    <property type="match status" value="1"/>
</dbReference>
<protein>
    <recommendedName>
        <fullName evidence="1">N-acetyltransferase domain-containing protein</fullName>
    </recommendedName>
</protein>
<evidence type="ECO:0000313" key="3">
    <source>
        <dbReference type="Proteomes" id="UP000184233"/>
    </source>
</evidence>
<proteinExistence type="predicted"/>
<accession>A0A1M3L6H3</accession>
<dbReference type="AlphaFoldDB" id="A0A1M3L6H3"/>
<gene>
    <name evidence="2" type="ORF">BGO89_00770</name>
</gene>
<sequence length="134" mass="14726">MIVRRATTVEAKTLKGFDPFIGERRVDNWRGELFVCEIEGAVAGFISFNPNTFFNRPFICAIAVEPAYQRKGVASALVQAVLSQYDGLDVWTSTEDWNTAALALFAKHRFVPQGAITGLNADGVTEIVMKRVAG</sequence>
<organism evidence="2 3">
    <name type="scientific">Candidatus Kapaibacterium thiocyanatum</name>
    <dbReference type="NCBI Taxonomy" id="1895771"/>
    <lineage>
        <taxon>Bacteria</taxon>
        <taxon>Pseudomonadati</taxon>
        <taxon>Candidatus Kapaibacteriota</taxon>
        <taxon>Candidatus Kapaibacteriia</taxon>
        <taxon>Candidatus Kapaibacteriales</taxon>
        <taxon>Candidatus Kapaibacteriaceae</taxon>
        <taxon>Candidatus Kapaibacterium</taxon>
    </lineage>
</organism>